<comment type="similarity">
    <text evidence="2 6">Belongs to the class-C beta-lactamase family.</text>
</comment>
<dbReference type="GO" id="GO:0008800">
    <property type="term" value="F:beta-lactamase activity"/>
    <property type="evidence" value="ECO:0007669"/>
    <property type="project" value="UniProtKB-UniRule"/>
</dbReference>
<dbReference type="InterPro" id="IPR012338">
    <property type="entry name" value="Beta-lactam/transpept-like"/>
</dbReference>
<dbReference type="PANTHER" id="PTHR46825">
    <property type="entry name" value="D-ALANYL-D-ALANINE-CARBOXYPEPTIDASE/ENDOPEPTIDASE AMPH"/>
    <property type="match status" value="1"/>
</dbReference>
<dbReference type="PANTHER" id="PTHR46825:SF8">
    <property type="entry name" value="BETA-LACTAMASE-RELATED"/>
    <property type="match status" value="1"/>
</dbReference>
<keyword evidence="7" id="KW-0732">Signal</keyword>
<dbReference type="OrthoDB" id="119951at2"/>
<evidence type="ECO:0000256" key="2">
    <source>
        <dbReference type="ARBA" id="ARBA00007840"/>
    </source>
</evidence>
<keyword evidence="4 6" id="KW-0378">Hydrolase</keyword>
<gene>
    <name evidence="10" type="ORF">EER27_14335</name>
</gene>
<dbReference type="Gene3D" id="3.40.710.10">
    <property type="entry name" value="DD-peptidase/beta-lactamase superfamily"/>
    <property type="match status" value="1"/>
</dbReference>
<name>A0A3M8SMR2_9GAMM</name>
<evidence type="ECO:0000313" key="10">
    <source>
        <dbReference type="EMBL" id="RNF82668.1"/>
    </source>
</evidence>
<accession>A0A3M8SMR2</accession>
<dbReference type="GO" id="GO:0017001">
    <property type="term" value="P:antibiotic catabolic process"/>
    <property type="evidence" value="ECO:0007669"/>
    <property type="project" value="InterPro"/>
</dbReference>
<proteinExistence type="inferred from homology"/>
<dbReference type="InterPro" id="IPR050491">
    <property type="entry name" value="AmpC-like"/>
</dbReference>
<organism evidence="10 11">
    <name type="scientific">Montanilutibacter psychrotolerans</name>
    <dbReference type="NCBI Taxonomy" id="1327343"/>
    <lineage>
        <taxon>Bacteria</taxon>
        <taxon>Pseudomonadati</taxon>
        <taxon>Pseudomonadota</taxon>
        <taxon>Gammaproteobacteria</taxon>
        <taxon>Lysobacterales</taxon>
        <taxon>Lysobacteraceae</taxon>
        <taxon>Montanilutibacter</taxon>
    </lineage>
</organism>
<dbReference type="InterPro" id="IPR001466">
    <property type="entry name" value="Beta-lactam-related"/>
</dbReference>
<dbReference type="GO" id="GO:0046677">
    <property type="term" value="P:response to antibiotic"/>
    <property type="evidence" value="ECO:0007669"/>
    <property type="project" value="UniProtKB-UniRule"/>
</dbReference>
<sequence>MTRIAVTQARAVLGLALAAIAAPSLAGAMSDAELASIVARRLHGDRTGACAAVAVIDTSVSRAYVCADDKDRARVGPTTAFEIGSVSKTMTAALLAELIELGDASLDDPLSAYLPDGTTVPTFNGQPILLRHVVTHTSGLPALPPGAPMGGFDDPYAKLDPAALLTALGRTTLQRAPGSQFEYSNFASMLLSHAVARRAGSDFETLLQKRLFAPLQMRNAYVNHRPDGVRAAIGHAPNALPVPAWNFHGDLAGVGGVRATLDDMVAYVQGQLGHAPAPLQAAIARSQQPVNPGGQPVMAMNWMLAPLNGRTVHAHEGGTGGFSSFVAFDRERGRGVVVLSDTALHTLGGLGSLGLPLLDSLVPLGKPRQAVAADAALLDALVGDYALDGGMTMHLSRKGQALVIQAQGQPAFEMGHDDAGDFYPLLFDASLTPQRRADGSYGFLWQQAGSAASARRLDAAPVPELSNDALRAYAGEYPLMPSFALTVSEREGKLFGQATGQGAFELTPAAKDVFEAAAFGIEVRFERGDDDRVVALRLLQGGNTLRGERR</sequence>
<evidence type="ECO:0000259" key="9">
    <source>
        <dbReference type="Pfam" id="PF11954"/>
    </source>
</evidence>
<comment type="caution">
    <text evidence="10">The sequence shown here is derived from an EMBL/GenBank/DDBJ whole genome shotgun (WGS) entry which is preliminary data.</text>
</comment>
<dbReference type="AlphaFoldDB" id="A0A3M8SMR2"/>
<protein>
    <recommendedName>
        <fullName evidence="3 6">Beta-lactamase</fullName>
        <ecNumber evidence="3 6">3.5.2.6</ecNumber>
    </recommendedName>
</protein>
<dbReference type="Pfam" id="PF11954">
    <property type="entry name" value="DUF3471"/>
    <property type="match status" value="1"/>
</dbReference>
<evidence type="ECO:0000256" key="6">
    <source>
        <dbReference type="RuleBase" id="RU361140"/>
    </source>
</evidence>
<evidence type="ECO:0000256" key="3">
    <source>
        <dbReference type="ARBA" id="ARBA00012865"/>
    </source>
</evidence>
<dbReference type="SUPFAM" id="SSF56601">
    <property type="entry name" value="beta-lactamase/transpeptidase-like"/>
    <property type="match status" value="1"/>
</dbReference>
<dbReference type="GO" id="GO:0030288">
    <property type="term" value="C:outer membrane-bounded periplasmic space"/>
    <property type="evidence" value="ECO:0007669"/>
    <property type="project" value="InterPro"/>
</dbReference>
<keyword evidence="11" id="KW-1185">Reference proteome</keyword>
<keyword evidence="5 6" id="KW-0046">Antibiotic resistance</keyword>
<feature type="domain" description="Beta-lactamase-related" evidence="8">
    <location>
        <begin position="36"/>
        <end position="342"/>
    </location>
</feature>
<dbReference type="RefSeq" id="WP_123088804.1">
    <property type="nucleotide sequence ID" value="NZ_RIBS01000007.1"/>
</dbReference>
<dbReference type="EMBL" id="RIBS01000007">
    <property type="protein sequence ID" value="RNF82668.1"/>
    <property type="molecule type" value="Genomic_DNA"/>
</dbReference>
<evidence type="ECO:0000256" key="5">
    <source>
        <dbReference type="ARBA" id="ARBA00023251"/>
    </source>
</evidence>
<dbReference type="InterPro" id="IPR001586">
    <property type="entry name" value="Beta-lactam_class-C_AS"/>
</dbReference>
<dbReference type="InterPro" id="IPR021860">
    <property type="entry name" value="Peptidase_S12_Pab87-rel_C"/>
</dbReference>
<evidence type="ECO:0000313" key="11">
    <source>
        <dbReference type="Proteomes" id="UP000267049"/>
    </source>
</evidence>
<feature type="signal peptide" evidence="7">
    <location>
        <begin position="1"/>
        <end position="26"/>
    </location>
</feature>
<comment type="catalytic activity">
    <reaction evidence="1 6">
        <text>a beta-lactam + H2O = a substituted beta-amino acid</text>
        <dbReference type="Rhea" id="RHEA:20401"/>
        <dbReference type="ChEBI" id="CHEBI:15377"/>
        <dbReference type="ChEBI" id="CHEBI:35627"/>
        <dbReference type="ChEBI" id="CHEBI:140347"/>
        <dbReference type="EC" id="3.5.2.6"/>
    </reaction>
</comment>
<evidence type="ECO:0000256" key="1">
    <source>
        <dbReference type="ARBA" id="ARBA00001526"/>
    </source>
</evidence>
<reference evidence="10 11" key="1">
    <citation type="submission" date="2018-11" db="EMBL/GenBank/DDBJ databases">
        <title>Lysobacter cryohumiis sp. nov., isolated from soil in the Tianshan Mountains, Xinjiang, China.</title>
        <authorList>
            <person name="Luo Y."/>
            <person name="Sheng H."/>
        </authorList>
    </citation>
    <scope>NUCLEOTIDE SEQUENCE [LARGE SCALE GENOMIC DNA]</scope>
    <source>
        <strain evidence="10 11">ZS60</strain>
    </source>
</reference>
<evidence type="ECO:0000256" key="4">
    <source>
        <dbReference type="ARBA" id="ARBA00022801"/>
    </source>
</evidence>
<feature type="chain" id="PRO_5018116524" description="Beta-lactamase" evidence="7">
    <location>
        <begin position="27"/>
        <end position="550"/>
    </location>
</feature>
<dbReference type="Proteomes" id="UP000267049">
    <property type="component" value="Unassembled WGS sequence"/>
</dbReference>
<evidence type="ECO:0000256" key="7">
    <source>
        <dbReference type="SAM" id="SignalP"/>
    </source>
</evidence>
<feature type="domain" description="Peptidase S12 Pab87-related C-terminal" evidence="9">
    <location>
        <begin position="461"/>
        <end position="539"/>
    </location>
</feature>
<dbReference type="Pfam" id="PF00144">
    <property type="entry name" value="Beta-lactamase"/>
    <property type="match status" value="1"/>
</dbReference>
<evidence type="ECO:0000259" key="8">
    <source>
        <dbReference type="Pfam" id="PF00144"/>
    </source>
</evidence>
<dbReference type="PROSITE" id="PS00336">
    <property type="entry name" value="BETA_LACTAMASE_C"/>
    <property type="match status" value="1"/>
</dbReference>
<dbReference type="EC" id="3.5.2.6" evidence="3 6"/>